<dbReference type="Pfam" id="PF00378">
    <property type="entry name" value="ECH_1"/>
    <property type="match status" value="1"/>
</dbReference>
<dbReference type="PANTHER" id="PTHR43459:SF1">
    <property type="entry name" value="EG:BACN32G11.4 PROTEIN"/>
    <property type="match status" value="1"/>
</dbReference>
<dbReference type="SUPFAM" id="SSF52096">
    <property type="entry name" value="ClpP/crotonase"/>
    <property type="match status" value="1"/>
</dbReference>
<dbReference type="PANTHER" id="PTHR43459">
    <property type="entry name" value="ENOYL-COA HYDRATASE"/>
    <property type="match status" value="1"/>
</dbReference>
<name>A0ABR5K5B6_9BACI</name>
<evidence type="ECO:0000313" key="3">
    <source>
        <dbReference type="Proteomes" id="UP000050668"/>
    </source>
</evidence>
<dbReference type="RefSeq" id="WP_053582080.1">
    <property type="nucleotide sequence ID" value="NZ_LGRV01000001.1"/>
</dbReference>
<protein>
    <submittedName>
        <fullName evidence="2">Enoyl-CoA hydratase</fullName>
    </submittedName>
</protein>
<dbReference type="InterPro" id="IPR001753">
    <property type="entry name" value="Enoyl-CoA_hydra/iso"/>
</dbReference>
<dbReference type="NCBIfam" id="NF005804">
    <property type="entry name" value="PRK07659.1"/>
    <property type="match status" value="1"/>
</dbReference>
<accession>A0ABR5K5B6</accession>
<keyword evidence="3" id="KW-1185">Reference proteome</keyword>
<sequence length="260" mass="28018">MEFTTIKLEKLERRATLTLNRPASMNAMDTVMMEELAQCFEALQHETDIQILVIRGEGKVFSAGGDIKAMVDPNQPMDINAAMVCLTRIVKAYYQLPMIVIAAVHGASAGLGFSLALGADIVVACENSKLAMNFIGIGLIPDGGGHFFMKERVGNVKAKQIIWEGKVLSAREAQEVGLIDYVAPDGTVFAMADQLVGKILASPIAAMITTKKILHTQNLPILESILAMEAAGQSAMRKTTDHLEGIQAFVGKRTPVFSGK</sequence>
<comment type="caution">
    <text evidence="2">The sequence shown here is derived from an EMBL/GenBank/DDBJ whole genome shotgun (WGS) entry which is preliminary data.</text>
</comment>
<comment type="similarity">
    <text evidence="1">Belongs to the enoyl-CoA hydratase/isomerase family.</text>
</comment>
<dbReference type="InterPro" id="IPR014748">
    <property type="entry name" value="Enoyl-CoA_hydra_C"/>
</dbReference>
<proteinExistence type="inferred from homology"/>
<dbReference type="Proteomes" id="UP000050668">
    <property type="component" value="Unassembled WGS sequence"/>
</dbReference>
<dbReference type="Gene3D" id="1.10.12.10">
    <property type="entry name" value="Lyase 2-enoyl-coa Hydratase, Chain A, domain 2"/>
    <property type="match status" value="1"/>
</dbReference>
<dbReference type="Gene3D" id="3.90.226.10">
    <property type="entry name" value="2-enoyl-CoA Hydratase, Chain A, domain 1"/>
    <property type="match status" value="1"/>
</dbReference>
<reference evidence="3" key="1">
    <citation type="submission" date="2015-07" db="EMBL/GenBank/DDBJ databases">
        <title>Fjat-14205 dsm 2895.</title>
        <authorList>
            <person name="Liu B."/>
            <person name="Wang J."/>
            <person name="Zhu Y."/>
            <person name="Liu G."/>
            <person name="Chen Q."/>
            <person name="Chen Z."/>
            <person name="Lan J."/>
            <person name="Che J."/>
            <person name="Ge C."/>
            <person name="Shi H."/>
            <person name="Pan Z."/>
            <person name="Liu X."/>
        </authorList>
    </citation>
    <scope>NUCLEOTIDE SEQUENCE [LARGE SCALE GENOMIC DNA]</scope>
    <source>
        <strain evidence="3">DSM 25560</strain>
    </source>
</reference>
<evidence type="ECO:0000313" key="2">
    <source>
        <dbReference type="EMBL" id="KOS71617.1"/>
    </source>
</evidence>
<dbReference type="CDD" id="cd06558">
    <property type="entry name" value="crotonase-like"/>
    <property type="match status" value="1"/>
</dbReference>
<gene>
    <name evidence="2" type="ORF">AEA09_01100</name>
</gene>
<organism evidence="2 3">
    <name type="scientific">Lysinibacillus contaminans</name>
    <dbReference type="NCBI Taxonomy" id="1293441"/>
    <lineage>
        <taxon>Bacteria</taxon>
        <taxon>Bacillati</taxon>
        <taxon>Bacillota</taxon>
        <taxon>Bacilli</taxon>
        <taxon>Bacillales</taxon>
        <taxon>Bacillaceae</taxon>
        <taxon>Lysinibacillus</taxon>
    </lineage>
</organism>
<evidence type="ECO:0000256" key="1">
    <source>
        <dbReference type="ARBA" id="ARBA00005254"/>
    </source>
</evidence>
<dbReference type="EMBL" id="LGRV01000001">
    <property type="protein sequence ID" value="KOS71617.1"/>
    <property type="molecule type" value="Genomic_DNA"/>
</dbReference>
<dbReference type="InterPro" id="IPR029045">
    <property type="entry name" value="ClpP/crotonase-like_dom_sf"/>
</dbReference>